<protein>
    <submittedName>
        <fullName evidence="6">TetR family transcriptional regulator</fullName>
    </submittedName>
</protein>
<dbReference type="Pfam" id="PF17754">
    <property type="entry name" value="TetR_C_14"/>
    <property type="match status" value="1"/>
</dbReference>
<evidence type="ECO:0000256" key="4">
    <source>
        <dbReference type="PROSITE-ProRule" id="PRU00335"/>
    </source>
</evidence>
<dbReference type="GO" id="GO:0003700">
    <property type="term" value="F:DNA-binding transcription factor activity"/>
    <property type="evidence" value="ECO:0007669"/>
    <property type="project" value="TreeGrafter"/>
</dbReference>
<evidence type="ECO:0000259" key="5">
    <source>
        <dbReference type="PROSITE" id="PS50977"/>
    </source>
</evidence>
<reference evidence="6 7" key="1">
    <citation type="submission" date="2018-11" db="EMBL/GenBank/DDBJ databases">
        <title>Sequencing the genomes of 1000 actinobacteria strains.</title>
        <authorList>
            <person name="Klenk H.-P."/>
        </authorList>
    </citation>
    <scope>NUCLEOTIDE SEQUENCE [LARGE SCALE GENOMIC DNA]</scope>
    <source>
        <strain evidence="6 7">DSM 44348</strain>
    </source>
</reference>
<feature type="domain" description="HTH tetR-type" evidence="5">
    <location>
        <begin position="22"/>
        <end position="82"/>
    </location>
</feature>
<dbReference type="Proteomes" id="UP000274843">
    <property type="component" value="Unassembled WGS sequence"/>
</dbReference>
<keyword evidence="3" id="KW-0804">Transcription</keyword>
<dbReference type="PANTHER" id="PTHR30055:SF238">
    <property type="entry name" value="MYCOFACTOCIN BIOSYNTHESIS TRANSCRIPTIONAL REGULATOR MFTR-RELATED"/>
    <property type="match status" value="1"/>
</dbReference>
<evidence type="ECO:0000256" key="3">
    <source>
        <dbReference type="ARBA" id="ARBA00023163"/>
    </source>
</evidence>
<dbReference type="InterPro" id="IPR009057">
    <property type="entry name" value="Homeodomain-like_sf"/>
</dbReference>
<dbReference type="InterPro" id="IPR001647">
    <property type="entry name" value="HTH_TetR"/>
</dbReference>
<dbReference type="PROSITE" id="PS50977">
    <property type="entry name" value="HTH_TETR_2"/>
    <property type="match status" value="1"/>
</dbReference>
<dbReference type="PRINTS" id="PR00455">
    <property type="entry name" value="HTHTETR"/>
</dbReference>
<proteinExistence type="predicted"/>
<dbReference type="Gene3D" id="1.10.357.10">
    <property type="entry name" value="Tetracycline Repressor, domain 2"/>
    <property type="match status" value="1"/>
</dbReference>
<dbReference type="PANTHER" id="PTHR30055">
    <property type="entry name" value="HTH-TYPE TRANSCRIPTIONAL REGULATOR RUTR"/>
    <property type="match status" value="1"/>
</dbReference>
<organism evidence="6 7">
    <name type="scientific">Amycolatopsis thermoflava</name>
    <dbReference type="NCBI Taxonomy" id="84480"/>
    <lineage>
        <taxon>Bacteria</taxon>
        <taxon>Bacillati</taxon>
        <taxon>Actinomycetota</taxon>
        <taxon>Actinomycetes</taxon>
        <taxon>Pseudonocardiales</taxon>
        <taxon>Pseudonocardiaceae</taxon>
        <taxon>Amycolatopsis</taxon>
        <taxon>Amycolatopsis methanolica group</taxon>
    </lineage>
</organism>
<dbReference type="GO" id="GO:0000976">
    <property type="term" value="F:transcription cis-regulatory region binding"/>
    <property type="evidence" value="ECO:0007669"/>
    <property type="project" value="TreeGrafter"/>
</dbReference>
<evidence type="ECO:0000256" key="1">
    <source>
        <dbReference type="ARBA" id="ARBA00023015"/>
    </source>
</evidence>
<feature type="DNA-binding region" description="H-T-H motif" evidence="4">
    <location>
        <begin position="45"/>
        <end position="64"/>
    </location>
</feature>
<dbReference type="AlphaFoldDB" id="A0A3N2GPC7"/>
<dbReference type="PROSITE" id="PS01081">
    <property type="entry name" value="HTH_TETR_1"/>
    <property type="match status" value="1"/>
</dbReference>
<keyword evidence="7" id="KW-1185">Reference proteome</keyword>
<evidence type="ECO:0000313" key="7">
    <source>
        <dbReference type="Proteomes" id="UP000274843"/>
    </source>
</evidence>
<sequence length="207" mass="22899">MIVRKERPEAADEVPMWERTRRRVREEVMDVALGLFLEQGFEDTTVDQVVTAARISKRSFFRYFGTKEDIVFGDLAEQGPVILEALRARPDEEPIWDALGHAFLALSAQADPQRGLTIARLVAASPGLRAAHLEKHLRWQEQLAPEVERRLGDSDDPPGLRGQAIVATALACLDAATTIWLQRGGQGGLDELKRLIDRALAAVRAGG</sequence>
<keyword evidence="1" id="KW-0805">Transcription regulation</keyword>
<evidence type="ECO:0000256" key="2">
    <source>
        <dbReference type="ARBA" id="ARBA00023125"/>
    </source>
</evidence>
<dbReference type="InterPro" id="IPR041347">
    <property type="entry name" value="MftR_C"/>
</dbReference>
<dbReference type="InterPro" id="IPR023772">
    <property type="entry name" value="DNA-bd_HTH_TetR-type_CS"/>
</dbReference>
<dbReference type="Gene3D" id="1.10.10.60">
    <property type="entry name" value="Homeodomain-like"/>
    <property type="match status" value="1"/>
</dbReference>
<keyword evidence="2 4" id="KW-0238">DNA-binding</keyword>
<dbReference type="InterPro" id="IPR050109">
    <property type="entry name" value="HTH-type_TetR-like_transc_reg"/>
</dbReference>
<dbReference type="SUPFAM" id="SSF46689">
    <property type="entry name" value="Homeodomain-like"/>
    <property type="match status" value="1"/>
</dbReference>
<name>A0A3N2GPC7_9PSEU</name>
<gene>
    <name evidence="6" type="ORF">EDD35_0738</name>
</gene>
<accession>A0A3N2GPC7</accession>
<comment type="caution">
    <text evidence="6">The sequence shown here is derived from an EMBL/GenBank/DDBJ whole genome shotgun (WGS) entry which is preliminary data.</text>
</comment>
<evidence type="ECO:0000313" key="6">
    <source>
        <dbReference type="EMBL" id="ROS38462.1"/>
    </source>
</evidence>
<dbReference type="EMBL" id="RKHY01000001">
    <property type="protein sequence ID" value="ROS38462.1"/>
    <property type="molecule type" value="Genomic_DNA"/>
</dbReference>
<dbReference type="Pfam" id="PF00440">
    <property type="entry name" value="TetR_N"/>
    <property type="match status" value="1"/>
</dbReference>